<protein>
    <submittedName>
        <fullName evidence="2">Uncharacterized protein</fullName>
    </submittedName>
</protein>
<dbReference type="KEGG" id="tcu:Tcur_1218"/>
<sequence>MTPLCRLPRLGVPRPFKGASTVLTRQIGGFVLPGLPDEDGRGAIGPGRPPSPCPLDARPSPKPLTIERLRLTGG</sequence>
<evidence type="ECO:0000313" key="3">
    <source>
        <dbReference type="Proteomes" id="UP000001918"/>
    </source>
</evidence>
<proteinExistence type="predicted"/>
<keyword evidence="3" id="KW-1185">Reference proteome</keyword>
<gene>
    <name evidence="2" type="ordered locus">Tcur_1218</name>
</gene>
<reference evidence="2 3" key="1">
    <citation type="journal article" date="2011" name="Stand. Genomic Sci.">
        <title>Complete genome sequence of Thermomonospora curvata type strain (B9).</title>
        <authorList>
            <person name="Chertkov O."/>
            <person name="Sikorski J."/>
            <person name="Nolan M."/>
            <person name="Lapidus A."/>
            <person name="Lucas S."/>
            <person name="Del Rio T.G."/>
            <person name="Tice H."/>
            <person name="Cheng J.F."/>
            <person name="Goodwin L."/>
            <person name="Pitluck S."/>
            <person name="Liolios K."/>
            <person name="Ivanova N."/>
            <person name="Mavromatis K."/>
            <person name="Mikhailova N."/>
            <person name="Ovchinnikova G."/>
            <person name="Pati A."/>
            <person name="Chen A."/>
            <person name="Palaniappan K."/>
            <person name="Djao O.D."/>
            <person name="Land M."/>
            <person name="Hauser L."/>
            <person name="Chang Y.J."/>
            <person name="Jeffries C.D."/>
            <person name="Brettin T."/>
            <person name="Han C."/>
            <person name="Detter J.C."/>
            <person name="Rohde M."/>
            <person name="Goker M."/>
            <person name="Woyke T."/>
            <person name="Bristow J."/>
            <person name="Eisen J.A."/>
            <person name="Markowitz V."/>
            <person name="Hugenholtz P."/>
            <person name="Klenk H.P."/>
            <person name="Kyrpides N.C."/>
        </authorList>
    </citation>
    <scope>NUCLEOTIDE SEQUENCE [LARGE SCALE GENOMIC DNA]</scope>
    <source>
        <strain evidence="3">ATCC 19995 / DSM 43183 / JCM 3096 / KCTC 9072 / NBRC 15933 / NCIMB 10081 / Henssen B9</strain>
    </source>
</reference>
<evidence type="ECO:0000313" key="2">
    <source>
        <dbReference type="EMBL" id="ACY96801.1"/>
    </source>
</evidence>
<dbReference type="EMBL" id="CP001738">
    <property type="protein sequence ID" value="ACY96801.1"/>
    <property type="molecule type" value="Genomic_DNA"/>
</dbReference>
<dbReference type="AlphaFoldDB" id="D1A9A5"/>
<name>D1A9A5_THECD</name>
<dbReference type="Proteomes" id="UP000001918">
    <property type="component" value="Chromosome"/>
</dbReference>
<dbReference type="HOGENOM" id="CLU_2686583_0_0_11"/>
<accession>D1A9A5</accession>
<feature type="region of interest" description="Disordered" evidence="1">
    <location>
        <begin position="34"/>
        <end position="64"/>
    </location>
</feature>
<evidence type="ECO:0000256" key="1">
    <source>
        <dbReference type="SAM" id="MobiDB-lite"/>
    </source>
</evidence>
<organism evidence="2 3">
    <name type="scientific">Thermomonospora curvata (strain ATCC 19995 / DSM 43183 / JCM 3096 / KCTC 9072 / NBRC 15933 / NCIMB 10081 / Henssen B9)</name>
    <dbReference type="NCBI Taxonomy" id="471852"/>
    <lineage>
        <taxon>Bacteria</taxon>
        <taxon>Bacillati</taxon>
        <taxon>Actinomycetota</taxon>
        <taxon>Actinomycetes</taxon>
        <taxon>Streptosporangiales</taxon>
        <taxon>Thermomonosporaceae</taxon>
        <taxon>Thermomonospora</taxon>
    </lineage>
</organism>